<gene>
    <name evidence="8" type="ORF">D1867_08805</name>
</gene>
<dbReference type="Gene3D" id="3.30.70.1350">
    <property type="entry name" value="Cation efflux protein, cytoplasmic domain"/>
    <property type="match status" value="1"/>
</dbReference>
<keyword evidence="2" id="KW-0813">Transport</keyword>
<dbReference type="RefSeq" id="WP_155863807.1">
    <property type="nucleotide sequence ID" value="NZ_WFIY01000004.1"/>
</dbReference>
<evidence type="ECO:0000256" key="3">
    <source>
        <dbReference type="ARBA" id="ARBA00022692"/>
    </source>
</evidence>
<evidence type="ECO:0000256" key="1">
    <source>
        <dbReference type="ARBA" id="ARBA00004141"/>
    </source>
</evidence>
<dbReference type="AlphaFoldDB" id="A0A6A9QJH3"/>
<protein>
    <submittedName>
        <fullName evidence="8">Cation transporter</fullName>
    </submittedName>
</protein>
<name>A0A6A9QJH3_ACIIN</name>
<evidence type="ECO:0000256" key="2">
    <source>
        <dbReference type="ARBA" id="ARBA00022448"/>
    </source>
</evidence>
<evidence type="ECO:0000256" key="4">
    <source>
        <dbReference type="ARBA" id="ARBA00022989"/>
    </source>
</evidence>
<keyword evidence="4 6" id="KW-1133">Transmembrane helix</keyword>
<keyword evidence="5 6" id="KW-0472">Membrane</keyword>
<dbReference type="Pfam" id="PF01545">
    <property type="entry name" value="Cation_efflux"/>
    <property type="match status" value="1"/>
</dbReference>
<dbReference type="SUPFAM" id="SSF160240">
    <property type="entry name" value="Cation efflux protein cytoplasmic domain-like"/>
    <property type="match status" value="1"/>
</dbReference>
<comment type="caution">
    <text evidence="8">The sequence shown here is derived from an EMBL/GenBank/DDBJ whole genome shotgun (WGS) entry which is preliminary data.</text>
</comment>
<evidence type="ECO:0000256" key="6">
    <source>
        <dbReference type="SAM" id="Phobius"/>
    </source>
</evidence>
<sequence>MIPLEKLREVSKVFLFSGALLLPISIIEIYFGEIYHSAILIADSFHGFIDATSAILFSLLLNIIYRRSNKFPWGLYNLESIAVLFVTIFIVILSINYINLIISDVNYEVPAWLSSIIYSSSVLTFVVFILEKRYSWISLVKTDLTHSKLDLFMEIVSGFAIIINEYYLTLTVVFTIIGFILADAIRQFKEAIYSLIGINCDAPFKDRIKTILESLGINIKSIYVRKLGSFYMVYVVISLPPDCKLSNVYKIRKTVKRIVNSFENVAMIEVRVVPEKIKKHKLQITNDAPKVSNGNKVNETNWTKYSANFKDIENGRELIKRAVTKD</sequence>
<dbReference type="InterPro" id="IPR036837">
    <property type="entry name" value="Cation_efflux_CTD_sf"/>
</dbReference>
<dbReference type="Proteomes" id="UP000440125">
    <property type="component" value="Unassembled WGS sequence"/>
</dbReference>
<dbReference type="GO" id="GO:0008324">
    <property type="term" value="F:monoatomic cation transmembrane transporter activity"/>
    <property type="evidence" value="ECO:0007669"/>
    <property type="project" value="InterPro"/>
</dbReference>
<accession>A0A6A9QJH3</accession>
<dbReference type="SUPFAM" id="SSF161111">
    <property type="entry name" value="Cation efflux protein transmembrane domain-like"/>
    <property type="match status" value="1"/>
</dbReference>
<feature type="transmembrane region" description="Helical" evidence="6">
    <location>
        <begin position="110"/>
        <end position="130"/>
    </location>
</feature>
<dbReference type="PANTHER" id="PTHR43840:SF30">
    <property type="entry name" value="TRANSPORT PROTEIN, HYPOTHETICAL"/>
    <property type="match status" value="1"/>
</dbReference>
<reference evidence="8 9" key="1">
    <citation type="submission" date="2019-10" db="EMBL/GenBank/DDBJ databases">
        <title>Genome Sequences from Six Type Strain Members of the Archaeal Family Sulfolobaceae: Acidianus ambivalens, Acidianus infernus, Metallosphaera prunae, Stygiolobus azoricus, Sulfolobus metallicus, and Sulfurisphaera ohwakuensis.</title>
        <authorList>
            <person name="Counts J.A."/>
            <person name="Kelly R.M."/>
        </authorList>
    </citation>
    <scope>NUCLEOTIDE SEQUENCE [LARGE SCALE GENOMIC DNA]</scope>
    <source>
        <strain evidence="8 9">DSM 3191</strain>
    </source>
</reference>
<evidence type="ECO:0000259" key="7">
    <source>
        <dbReference type="Pfam" id="PF01545"/>
    </source>
</evidence>
<dbReference type="PANTHER" id="PTHR43840">
    <property type="entry name" value="MITOCHONDRIAL METAL TRANSPORTER 1-RELATED"/>
    <property type="match status" value="1"/>
</dbReference>
<keyword evidence="3 6" id="KW-0812">Transmembrane</keyword>
<dbReference type="Gene3D" id="1.20.1510.10">
    <property type="entry name" value="Cation efflux protein transmembrane domain"/>
    <property type="match status" value="1"/>
</dbReference>
<keyword evidence="9" id="KW-1185">Reference proteome</keyword>
<organism evidence="8 9">
    <name type="scientific">Acidianus infernus</name>
    <dbReference type="NCBI Taxonomy" id="12915"/>
    <lineage>
        <taxon>Archaea</taxon>
        <taxon>Thermoproteota</taxon>
        <taxon>Thermoprotei</taxon>
        <taxon>Sulfolobales</taxon>
        <taxon>Sulfolobaceae</taxon>
        <taxon>Acidianus</taxon>
    </lineage>
</organism>
<evidence type="ECO:0000256" key="5">
    <source>
        <dbReference type="ARBA" id="ARBA00023136"/>
    </source>
</evidence>
<feature type="transmembrane region" description="Helical" evidence="6">
    <location>
        <begin position="12"/>
        <end position="32"/>
    </location>
</feature>
<feature type="transmembrane region" description="Helical" evidence="6">
    <location>
        <begin position="44"/>
        <end position="64"/>
    </location>
</feature>
<feature type="transmembrane region" description="Helical" evidence="6">
    <location>
        <begin position="76"/>
        <end position="98"/>
    </location>
</feature>
<proteinExistence type="predicted"/>
<evidence type="ECO:0000313" key="8">
    <source>
        <dbReference type="EMBL" id="MUM65336.1"/>
    </source>
</evidence>
<feature type="transmembrane region" description="Helical" evidence="6">
    <location>
        <begin position="151"/>
        <end position="181"/>
    </location>
</feature>
<evidence type="ECO:0000313" key="9">
    <source>
        <dbReference type="Proteomes" id="UP000440125"/>
    </source>
</evidence>
<feature type="domain" description="Cation efflux protein transmembrane" evidence="7">
    <location>
        <begin position="20"/>
        <end position="196"/>
    </location>
</feature>
<dbReference type="InterPro" id="IPR058533">
    <property type="entry name" value="Cation_efflux_TM"/>
</dbReference>
<dbReference type="EMBL" id="WFIY01000004">
    <property type="protein sequence ID" value="MUM65336.1"/>
    <property type="molecule type" value="Genomic_DNA"/>
</dbReference>
<dbReference type="InterPro" id="IPR050291">
    <property type="entry name" value="CDF_Transporter"/>
</dbReference>
<dbReference type="GO" id="GO:0016020">
    <property type="term" value="C:membrane"/>
    <property type="evidence" value="ECO:0007669"/>
    <property type="project" value="UniProtKB-SubCell"/>
</dbReference>
<dbReference type="InterPro" id="IPR027469">
    <property type="entry name" value="Cation_efflux_TMD_sf"/>
</dbReference>
<dbReference type="OrthoDB" id="8907at2157"/>
<comment type="subcellular location">
    <subcellularLocation>
        <location evidence="1">Membrane</location>
        <topology evidence="1">Multi-pass membrane protein</topology>
    </subcellularLocation>
</comment>